<dbReference type="AlphaFoldDB" id="A0A0L0DVY9"/>
<gene>
    <name evidence="3" type="ORF">AMSG_02354</name>
</gene>
<accession>A0A0L0DVY9</accession>
<dbReference type="GeneID" id="25562038"/>
<evidence type="ECO:0000313" key="4">
    <source>
        <dbReference type="Proteomes" id="UP000054408"/>
    </source>
</evidence>
<feature type="compositionally biased region" description="Basic residues" evidence="2">
    <location>
        <begin position="167"/>
        <end position="181"/>
    </location>
</feature>
<dbReference type="Proteomes" id="UP000054408">
    <property type="component" value="Unassembled WGS sequence"/>
</dbReference>
<sequence length="181" mass="18578">MEITFRHAQHNVIIKLAKLSRTAVRSNLEALLIALASAAPRLGQPPPAAVTPHHAGASGSSVAPALAIAGTPASSSSAPSIESLVAKVESAESVRNELALALQLASERNHELERKIEEANALLASHGLETISLGAVLGAASGGAGVGGLSSSPKRKRPVVASTFAGRTKKKRGLNLKRKKK</sequence>
<reference evidence="3 4" key="1">
    <citation type="submission" date="2010-05" db="EMBL/GenBank/DDBJ databases">
        <title>The Genome Sequence of Thecamonas trahens ATCC 50062.</title>
        <authorList>
            <consortium name="The Broad Institute Genome Sequencing Platform"/>
            <person name="Russ C."/>
            <person name="Cuomo C."/>
            <person name="Shea T."/>
            <person name="Young S.K."/>
            <person name="Zeng Q."/>
            <person name="Koehrsen M."/>
            <person name="Haas B."/>
            <person name="Borodovsky M."/>
            <person name="Guigo R."/>
            <person name="Alvarado L."/>
            <person name="Berlin A."/>
            <person name="Bochicchio J."/>
            <person name="Borenstein D."/>
            <person name="Chapman S."/>
            <person name="Chen Z."/>
            <person name="Freedman E."/>
            <person name="Gellesch M."/>
            <person name="Goldberg J."/>
            <person name="Griggs A."/>
            <person name="Gujja S."/>
            <person name="Heilman E."/>
            <person name="Heiman D."/>
            <person name="Hepburn T."/>
            <person name="Howarth C."/>
            <person name="Jen D."/>
            <person name="Larson L."/>
            <person name="Mehta T."/>
            <person name="Park D."/>
            <person name="Pearson M."/>
            <person name="Roberts A."/>
            <person name="Saif S."/>
            <person name="Shenoy N."/>
            <person name="Sisk P."/>
            <person name="Stolte C."/>
            <person name="Sykes S."/>
            <person name="Thomson T."/>
            <person name="Walk T."/>
            <person name="White J."/>
            <person name="Yandava C."/>
            <person name="Burger G."/>
            <person name="Gray M.W."/>
            <person name="Holland P.W.H."/>
            <person name="King N."/>
            <person name="Lang F.B.F."/>
            <person name="Roger A.J."/>
            <person name="Ruiz-Trillo I."/>
            <person name="Lander E."/>
            <person name="Nusbaum C."/>
        </authorList>
    </citation>
    <scope>NUCLEOTIDE SEQUENCE [LARGE SCALE GENOMIC DNA]</scope>
    <source>
        <strain evidence="3 4">ATCC 50062</strain>
    </source>
</reference>
<evidence type="ECO:0000313" key="3">
    <source>
        <dbReference type="EMBL" id="KNC56385.1"/>
    </source>
</evidence>
<keyword evidence="4" id="KW-1185">Reference proteome</keyword>
<keyword evidence="1" id="KW-0175">Coiled coil</keyword>
<evidence type="ECO:0000256" key="2">
    <source>
        <dbReference type="SAM" id="MobiDB-lite"/>
    </source>
</evidence>
<proteinExistence type="predicted"/>
<dbReference type="EMBL" id="GL349441">
    <property type="protein sequence ID" value="KNC56385.1"/>
    <property type="molecule type" value="Genomic_DNA"/>
</dbReference>
<evidence type="ECO:0000256" key="1">
    <source>
        <dbReference type="SAM" id="Coils"/>
    </source>
</evidence>
<organism evidence="3 4">
    <name type="scientific">Thecamonas trahens ATCC 50062</name>
    <dbReference type="NCBI Taxonomy" id="461836"/>
    <lineage>
        <taxon>Eukaryota</taxon>
        <taxon>Apusozoa</taxon>
        <taxon>Apusomonadida</taxon>
        <taxon>Apusomonadidae</taxon>
        <taxon>Thecamonas</taxon>
    </lineage>
</organism>
<feature type="region of interest" description="Disordered" evidence="2">
    <location>
        <begin position="144"/>
        <end position="181"/>
    </location>
</feature>
<dbReference type="RefSeq" id="XP_013760899.1">
    <property type="nucleotide sequence ID" value="XM_013905445.1"/>
</dbReference>
<name>A0A0L0DVY9_THETB</name>
<protein>
    <submittedName>
        <fullName evidence="3">Uncharacterized protein</fullName>
    </submittedName>
</protein>
<feature type="coiled-coil region" evidence="1">
    <location>
        <begin position="95"/>
        <end position="129"/>
    </location>
</feature>